<feature type="chain" id="PRO_5012711428" description="Extracellular membrane protein CFEM domain-containing protein" evidence="1">
    <location>
        <begin position="19"/>
        <end position="201"/>
    </location>
</feature>
<evidence type="ECO:0000313" key="2">
    <source>
        <dbReference type="EMBL" id="ORY66340.1"/>
    </source>
</evidence>
<organism evidence="2 3">
    <name type="scientific">Pseudomassariella vexata</name>
    <dbReference type="NCBI Taxonomy" id="1141098"/>
    <lineage>
        <taxon>Eukaryota</taxon>
        <taxon>Fungi</taxon>
        <taxon>Dikarya</taxon>
        <taxon>Ascomycota</taxon>
        <taxon>Pezizomycotina</taxon>
        <taxon>Sordariomycetes</taxon>
        <taxon>Xylariomycetidae</taxon>
        <taxon>Amphisphaeriales</taxon>
        <taxon>Pseudomassariaceae</taxon>
        <taxon>Pseudomassariella</taxon>
    </lineage>
</organism>
<accession>A0A1Y2E460</accession>
<dbReference type="STRING" id="1141098.A0A1Y2E460"/>
<dbReference type="AlphaFoldDB" id="A0A1Y2E460"/>
<dbReference type="InParanoid" id="A0A1Y2E460"/>
<feature type="signal peptide" evidence="1">
    <location>
        <begin position="1"/>
        <end position="18"/>
    </location>
</feature>
<dbReference type="RefSeq" id="XP_040717304.1">
    <property type="nucleotide sequence ID" value="XM_040855664.1"/>
</dbReference>
<comment type="caution">
    <text evidence="2">The sequence shown here is derived from an EMBL/GenBank/DDBJ whole genome shotgun (WGS) entry which is preliminary data.</text>
</comment>
<dbReference type="OrthoDB" id="5597238at2759"/>
<evidence type="ECO:0008006" key="4">
    <source>
        <dbReference type="Google" id="ProtNLM"/>
    </source>
</evidence>
<keyword evidence="3" id="KW-1185">Reference proteome</keyword>
<dbReference type="Proteomes" id="UP000193689">
    <property type="component" value="Unassembled WGS sequence"/>
</dbReference>
<proteinExistence type="predicted"/>
<evidence type="ECO:0000313" key="3">
    <source>
        <dbReference type="Proteomes" id="UP000193689"/>
    </source>
</evidence>
<sequence length="201" mass="19287">MRFTSIIVAGIFALSATAQSTTGETSVSSTTTSAVPTNSVQAAIDNCLKACESGDVNCQAKCITVPSPDNAAANATTECVANCDQGSGSAADNTAYGSCVDGCIAQYFYSTTGGASAATATAAGTGTGTGSASVTAIVSTITDASTTFETTVGSSTIEAGSATESGTGSSATSTSSSAAGMLFSPAAPVGLLGFLVAMLAL</sequence>
<dbReference type="EMBL" id="MCFJ01000005">
    <property type="protein sequence ID" value="ORY66340.1"/>
    <property type="molecule type" value="Genomic_DNA"/>
</dbReference>
<reference evidence="2 3" key="1">
    <citation type="submission" date="2016-07" db="EMBL/GenBank/DDBJ databases">
        <title>Pervasive Adenine N6-methylation of Active Genes in Fungi.</title>
        <authorList>
            <consortium name="DOE Joint Genome Institute"/>
            <person name="Mondo S.J."/>
            <person name="Dannebaum R.O."/>
            <person name="Kuo R.C."/>
            <person name="Labutti K."/>
            <person name="Haridas S."/>
            <person name="Kuo A."/>
            <person name="Salamov A."/>
            <person name="Ahrendt S.R."/>
            <person name="Lipzen A."/>
            <person name="Sullivan W."/>
            <person name="Andreopoulos W.B."/>
            <person name="Clum A."/>
            <person name="Lindquist E."/>
            <person name="Daum C."/>
            <person name="Ramamoorthy G.K."/>
            <person name="Gryganskyi A."/>
            <person name="Culley D."/>
            <person name="Magnuson J.K."/>
            <person name="James T.Y."/>
            <person name="O'Malley M.A."/>
            <person name="Stajich J.E."/>
            <person name="Spatafora J.W."/>
            <person name="Visel A."/>
            <person name="Grigoriev I.V."/>
        </authorList>
    </citation>
    <scope>NUCLEOTIDE SEQUENCE [LARGE SCALE GENOMIC DNA]</scope>
    <source>
        <strain evidence="2 3">CBS 129021</strain>
    </source>
</reference>
<evidence type="ECO:0000256" key="1">
    <source>
        <dbReference type="SAM" id="SignalP"/>
    </source>
</evidence>
<keyword evidence="1" id="KW-0732">Signal</keyword>
<name>A0A1Y2E460_9PEZI</name>
<protein>
    <recommendedName>
        <fullName evidence="4">Extracellular membrane protein CFEM domain-containing protein</fullName>
    </recommendedName>
</protein>
<gene>
    <name evidence="2" type="ORF">BCR38DRAFT_338969</name>
</gene>
<dbReference type="GeneID" id="63771876"/>